<dbReference type="EMBL" id="GL832967">
    <property type="protein sequence ID" value="EGD73925.1"/>
    <property type="molecule type" value="Genomic_DNA"/>
</dbReference>
<evidence type="ECO:0000256" key="1">
    <source>
        <dbReference type="SAM" id="Phobius"/>
    </source>
</evidence>
<accession>F2UBQ9</accession>
<keyword evidence="1" id="KW-0472">Membrane</keyword>
<evidence type="ECO:0000313" key="2">
    <source>
        <dbReference type="EMBL" id="EGD73925.1"/>
    </source>
</evidence>
<reference evidence="2" key="1">
    <citation type="submission" date="2009-08" db="EMBL/GenBank/DDBJ databases">
        <title>Annotation of Salpingoeca rosetta.</title>
        <authorList>
            <consortium name="The Broad Institute Genome Sequencing Platform"/>
            <person name="Russ C."/>
            <person name="Cuomo C."/>
            <person name="Burger G."/>
            <person name="Gray M.W."/>
            <person name="Holland P.W.H."/>
            <person name="King N."/>
            <person name="Lang F.B.F."/>
            <person name="Roger A.J."/>
            <person name="Ruiz-Trillo I."/>
            <person name="Young S.K."/>
            <person name="Zeng Q."/>
            <person name="Gargeya S."/>
            <person name="Alvarado L."/>
            <person name="Berlin A."/>
            <person name="Chapman S.B."/>
            <person name="Chen Z."/>
            <person name="Freedman E."/>
            <person name="Gellesch M."/>
            <person name="Goldberg J."/>
            <person name="Griggs A."/>
            <person name="Gujja S."/>
            <person name="Heilman E."/>
            <person name="Heiman D."/>
            <person name="Howarth C."/>
            <person name="Mehta T."/>
            <person name="Neiman D."/>
            <person name="Pearson M."/>
            <person name="Roberts A."/>
            <person name="Saif S."/>
            <person name="Shea T."/>
            <person name="Shenoy N."/>
            <person name="Sisk P."/>
            <person name="Stolte C."/>
            <person name="Sykes S."/>
            <person name="White J."/>
            <person name="Yandava C."/>
            <person name="Haas B."/>
            <person name="Nusbaum C."/>
            <person name="Birren B."/>
        </authorList>
    </citation>
    <scope>NUCLEOTIDE SEQUENCE [LARGE SCALE GENOMIC DNA]</scope>
    <source>
        <strain evidence="2">ATCC 50818</strain>
    </source>
</reference>
<name>F2UBQ9_SALR5</name>
<gene>
    <name evidence="2" type="ORF">PTSG_05621</name>
</gene>
<dbReference type="KEGG" id="sre:PTSG_05621"/>
<feature type="transmembrane region" description="Helical" evidence="1">
    <location>
        <begin position="172"/>
        <end position="194"/>
    </location>
</feature>
<dbReference type="AlphaFoldDB" id="F2UBQ9"/>
<dbReference type="Gene3D" id="1.20.140.150">
    <property type="match status" value="1"/>
</dbReference>
<keyword evidence="1" id="KW-1133">Transmembrane helix</keyword>
<dbReference type="RefSeq" id="XP_004993488.1">
    <property type="nucleotide sequence ID" value="XM_004993431.1"/>
</dbReference>
<feature type="transmembrane region" description="Helical" evidence="1">
    <location>
        <begin position="16"/>
        <end position="38"/>
    </location>
</feature>
<protein>
    <submittedName>
        <fullName evidence="2">Uncharacterized protein</fullName>
    </submittedName>
</protein>
<sequence>MRRTHEIDYVSWAGDLAYGLGIFAFVFAAIGVFTPAWVDHHIDVEDTKVTFGLPDSALRNKSRIVGRGFFQAYEFNGFGVVTLVPYLLSDDMGSLDPFCGPRNVTSSLPVLQTISAIDDPVIGTRDRRYNSGDWCTRRETAAAFTIISLIFGLVAVFSTVGAQKGWCSQTPYIISIILVFGFALIGTSIMGAYIDEEQSRVNDQAIQDRFLPFKQSIRPGYSFGLYILGLLLYAAALLLAIMERCCCNKDEVGGAEKRESDA</sequence>
<feature type="transmembrane region" description="Helical" evidence="1">
    <location>
        <begin position="223"/>
        <end position="242"/>
    </location>
</feature>
<feature type="transmembrane region" description="Helical" evidence="1">
    <location>
        <begin position="141"/>
        <end position="160"/>
    </location>
</feature>
<evidence type="ECO:0000313" key="3">
    <source>
        <dbReference type="Proteomes" id="UP000007799"/>
    </source>
</evidence>
<dbReference type="InParanoid" id="F2UBQ9"/>
<dbReference type="GeneID" id="16074065"/>
<proteinExistence type="predicted"/>
<organism evidence="3">
    <name type="scientific">Salpingoeca rosetta (strain ATCC 50818 / BSB-021)</name>
    <dbReference type="NCBI Taxonomy" id="946362"/>
    <lineage>
        <taxon>Eukaryota</taxon>
        <taxon>Choanoflagellata</taxon>
        <taxon>Craspedida</taxon>
        <taxon>Salpingoecidae</taxon>
        <taxon>Salpingoeca</taxon>
    </lineage>
</organism>
<keyword evidence="1" id="KW-0812">Transmembrane</keyword>
<keyword evidence="3" id="KW-1185">Reference proteome</keyword>
<dbReference type="Proteomes" id="UP000007799">
    <property type="component" value="Unassembled WGS sequence"/>
</dbReference>